<organism evidence="1 2">
    <name type="scientific">Leishmania braziliensis MHOM/BR/75/M2904</name>
    <dbReference type="NCBI Taxonomy" id="420245"/>
    <lineage>
        <taxon>Eukaryota</taxon>
        <taxon>Discoba</taxon>
        <taxon>Euglenozoa</taxon>
        <taxon>Kinetoplastea</taxon>
        <taxon>Metakinetoplastina</taxon>
        <taxon>Trypanosomatida</taxon>
        <taxon>Trypanosomatidae</taxon>
        <taxon>Leishmaniinae</taxon>
        <taxon>Leishmania</taxon>
        <taxon>Leishmania braziliensis species complex</taxon>
    </lineage>
</organism>
<evidence type="ECO:0000313" key="1">
    <source>
        <dbReference type="EMBL" id="SYZ69278.1"/>
    </source>
</evidence>
<dbReference type="AlphaFoldDB" id="A0A3P3ZGA0"/>
<protein>
    <submittedName>
        <fullName evidence="1">Hypothetical_protein</fullName>
    </submittedName>
</protein>
<sequence length="1017" mass="110073">MAKRPFKGSAKAPPKEAASMFKVELGQVDCAPFTFANAEDTRVYAEVEQLLEKLRLNPTAEVLAAAQHKLMELRGYPTVVAVVAGRFPLLFSALAQFAKDLGAANAEPMSVAGVKSDVRCRSVWLSNACAVEDIGDQALATLAPLPQLLRSFGKDGNDVENEVWSVLHLFSWALRCSAIGGSIATFLESCEELWMLVESEVGKAEPHDSVQLVLLDLLSALALHAAFSAALRKRLLVIAGKLTRLPLPVHFHTAVKLYYGCAVAEQEDEDGGVEKALDALHDAWERMTQQSAVTPPALQAAKWIFKAEAMHNFKTATQLHRFLCSRCNGPALDVEDVMTFRKKACELPAALRAFCVHALPGNPLLWLHRALVNSPKPQLVTAITDTLADVVLDGAPEIQTGESTGATHVCVDKNTYTQLCLQQLWVSGMSVSLSGLLNRRDAVITAAVVRLLEWMAVHTSHDDSTRRVLLGAPSISHVADVLAGVAESDAVKEELKKKAVRAVVEHAFCLVCALDHAELTSVFNDTIVMSTSTLITEGKDDPVLLQHGLRALAHLAAAFPMAASVALDFDFLAEQCTIADSPAVSAGALIVGSLNVMSAIVLQEPTVVTFEWIEILLGTLQNLDGWRHSVPDLDAALWRCVRHTVDASADCNEYLFTAEMENGLRNELGSLKCERAHLDSIMPSLLAIASRMQPSEYPHVYAATQEAITRVPAELWTQDMCDGALHFLVTSYPLLDSHQADEASARCTTTAAVAVLYGAAHSHLHLTADACANLARGISKKGLTTNAMTALFDLADDAAAVLVSSDAVAIPCEATKLCSAVLPLLHNLFVTCPTTRSPAAEERVQRISSVLARAPSSTFTPQLHLATLLLVEDTCSCRTHSSVTTESVKMQQVWTVLMSIAQQAADKKSEEAWRAVLSRAYAVAHQLFLTFSAVPIVDQSDPRLNFVGKCGLPHVAMEECAALLQTVLNNEDARASLRRDYGESYTVALQHIANPVHHSSGIIPLSLQRYHEETKQN</sequence>
<evidence type="ECO:0000313" key="2">
    <source>
        <dbReference type="Proteomes" id="UP000319462"/>
    </source>
</evidence>
<proteinExistence type="predicted"/>
<dbReference type="Proteomes" id="UP000319462">
    <property type="component" value="Chromosome 33"/>
</dbReference>
<accession>A0A3P3ZGA0</accession>
<gene>
    <name evidence="1" type="ORF">LBRM2904_33.3580</name>
</gene>
<reference evidence="1 2" key="1">
    <citation type="submission" date="2018-09" db="EMBL/GenBank/DDBJ databases">
        <authorList>
            <person name="Peiro R."/>
            <person name="Begona"/>
            <person name="Cbmso G."/>
            <person name="Lopez M."/>
            <person name="Gonzalez S."/>
        </authorList>
    </citation>
    <scope>NUCLEOTIDE SEQUENCE [LARGE SCALE GENOMIC DNA]</scope>
</reference>
<name>A0A3P3ZGA0_LEIBR</name>
<dbReference type="EMBL" id="LS997632">
    <property type="protein sequence ID" value="SYZ69278.1"/>
    <property type="molecule type" value="Genomic_DNA"/>
</dbReference>